<keyword evidence="4" id="KW-0443">Lipid metabolism</keyword>
<dbReference type="GO" id="GO:0004435">
    <property type="term" value="F:phosphatidylinositol-4,5-bisphosphate phospholipase C activity"/>
    <property type="evidence" value="ECO:0007669"/>
    <property type="project" value="UniProtKB-EC"/>
</dbReference>
<reference evidence="7" key="1">
    <citation type="journal article" date="2020" name="Nature">
        <title>Giant virus diversity and host interactions through global metagenomics.</title>
        <authorList>
            <person name="Schulz F."/>
            <person name="Roux S."/>
            <person name="Paez-Espino D."/>
            <person name="Jungbluth S."/>
            <person name="Walsh D.A."/>
            <person name="Denef V.J."/>
            <person name="McMahon K.D."/>
            <person name="Konstantinidis K.T."/>
            <person name="Eloe-Fadrosh E.A."/>
            <person name="Kyrpides N.C."/>
            <person name="Woyke T."/>
        </authorList>
    </citation>
    <scope>NUCLEOTIDE SEQUENCE</scope>
    <source>
        <strain evidence="7">GVMAG-M-3300027759-42</strain>
    </source>
</reference>
<evidence type="ECO:0000313" key="7">
    <source>
        <dbReference type="EMBL" id="QHU26870.1"/>
    </source>
</evidence>
<dbReference type="GO" id="GO:0048015">
    <property type="term" value="P:phosphatidylinositol-mediated signaling"/>
    <property type="evidence" value="ECO:0007669"/>
    <property type="project" value="TreeGrafter"/>
</dbReference>
<dbReference type="PANTHER" id="PTHR10336:SF36">
    <property type="entry name" value="1-PHOSPHATIDYLINOSITOL 4,5-BISPHOSPHATE PHOSPHODIESTERASE BETA-4"/>
    <property type="match status" value="1"/>
</dbReference>
<dbReference type="InterPro" id="IPR000909">
    <property type="entry name" value="PLipase_C_PInositol-sp_X_dom"/>
</dbReference>
<organism evidence="7">
    <name type="scientific">viral metagenome</name>
    <dbReference type="NCBI Taxonomy" id="1070528"/>
    <lineage>
        <taxon>unclassified sequences</taxon>
        <taxon>metagenomes</taxon>
        <taxon>organismal metagenomes</taxon>
    </lineage>
</organism>
<dbReference type="GO" id="GO:0051209">
    <property type="term" value="P:release of sequestered calcium ion into cytosol"/>
    <property type="evidence" value="ECO:0007669"/>
    <property type="project" value="TreeGrafter"/>
</dbReference>
<evidence type="ECO:0000256" key="3">
    <source>
        <dbReference type="ARBA" id="ARBA00022963"/>
    </source>
</evidence>
<keyword evidence="2" id="KW-0378">Hydrolase</keyword>
<dbReference type="InterPro" id="IPR001192">
    <property type="entry name" value="PI-PLC_fam"/>
</dbReference>
<name>A0A6C0L9A3_9ZZZZ</name>
<dbReference type="GO" id="GO:0016042">
    <property type="term" value="P:lipid catabolic process"/>
    <property type="evidence" value="ECO:0007669"/>
    <property type="project" value="UniProtKB-KW"/>
</dbReference>
<dbReference type="Gene3D" id="3.20.20.190">
    <property type="entry name" value="Phosphatidylinositol (PI) phosphodiesterase"/>
    <property type="match status" value="1"/>
</dbReference>
<keyword evidence="5" id="KW-0472">Membrane</keyword>
<keyword evidence="5" id="KW-0812">Transmembrane</keyword>
<protein>
    <recommendedName>
        <fullName evidence="1">phosphoinositide phospholipase C</fullName>
        <ecNumber evidence="1">3.1.4.11</ecNumber>
    </recommendedName>
</protein>
<proteinExistence type="predicted"/>
<feature type="domain" description="Phosphatidylinositol-specific phospholipase C X" evidence="6">
    <location>
        <begin position="67"/>
        <end position="215"/>
    </location>
</feature>
<evidence type="ECO:0000259" key="6">
    <source>
        <dbReference type="Pfam" id="PF00388"/>
    </source>
</evidence>
<keyword evidence="3" id="KW-0442">Lipid degradation</keyword>
<accession>A0A6C0L9A3</accession>
<sequence length="371" mass="42141">MNLVKKVLIIVIILLVIYIILRLLKNRIEIQKKISKENFTLFGSAKDNELSYLQNTSSVAIQNCTHMNYPLREYVIKTSYNTALTGHYVSTDMITYVLGRGCRFLDFEVYYIGKTTRDKMGLSSTKYTANVGYSNDNTFTTLSTENSIPLDEVLTAVVSNAFSSPCPNTRDPVFINLRIKSNNKDVYKAVAASIDNTIKDKLYVDTSQKINGSFPAIPVTKDTLFSDVAGKVILCMDKTIVRNYKDYTSCDGSKDSCYDLTNYINIETGGEDLNLLKYSEVMDQCVIPISIKDDNMTTDVKTMKYVVPNIKNDNLLNPGISNFILKYSAQIPAYRFYKNDKHLRVYEEFFDENKSAFVPLAIAITYFKKIM</sequence>
<dbReference type="PANTHER" id="PTHR10336">
    <property type="entry name" value="PHOSPHOINOSITIDE-SPECIFIC PHOSPHOLIPASE C FAMILY PROTEIN"/>
    <property type="match status" value="1"/>
</dbReference>
<dbReference type="SUPFAM" id="SSF51695">
    <property type="entry name" value="PLC-like phosphodiesterases"/>
    <property type="match status" value="1"/>
</dbReference>
<dbReference type="AlphaFoldDB" id="A0A6C0L9A3"/>
<feature type="transmembrane region" description="Helical" evidence="5">
    <location>
        <begin position="6"/>
        <end position="24"/>
    </location>
</feature>
<dbReference type="InterPro" id="IPR017946">
    <property type="entry name" value="PLC-like_Pdiesterase_TIM-brl"/>
</dbReference>
<evidence type="ECO:0000256" key="4">
    <source>
        <dbReference type="ARBA" id="ARBA00023098"/>
    </source>
</evidence>
<keyword evidence="5" id="KW-1133">Transmembrane helix</keyword>
<dbReference type="Pfam" id="PF00388">
    <property type="entry name" value="PI-PLC-X"/>
    <property type="match status" value="1"/>
</dbReference>
<dbReference type="EMBL" id="MN740445">
    <property type="protein sequence ID" value="QHU26870.1"/>
    <property type="molecule type" value="Genomic_DNA"/>
</dbReference>
<evidence type="ECO:0000256" key="1">
    <source>
        <dbReference type="ARBA" id="ARBA00012368"/>
    </source>
</evidence>
<evidence type="ECO:0000256" key="5">
    <source>
        <dbReference type="SAM" id="Phobius"/>
    </source>
</evidence>
<dbReference type="EC" id="3.1.4.11" evidence="1"/>
<evidence type="ECO:0000256" key="2">
    <source>
        <dbReference type="ARBA" id="ARBA00022801"/>
    </source>
</evidence>
<dbReference type="PROSITE" id="PS50007">
    <property type="entry name" value="PIPLC_X_DOMAIN"/>
    <property type="match status" value="1"/>
</dbReference>